<dbReference type="Proteomes" id="UP000463883">
    <property type="component" value="Chromosome"/>
</dbReference>
<dbReference type="AlphaFoldDB" id="A0A6P1MJ75"/>
<keyword evidence="1" id="KW-1133">Transmembrane helix</keyword>
<evidence type="ECO:0000313" key="3">
    <source>
        <dbReference type="Proteomes" id="UP000463883"/>
    </source>
</evidence>
<evidence type="ECO:0000256" key="1">
    <source>
        <dbReference type="SAM" id="Phobius"/>
    </source>
</evidence>
<feature type="transmembrane region" description="Helical" evidence="1">
    <location>
        <begin position="21"/>
        <end position="42"/>
    </location>
</feature>
<accession>A0A6P1MJ75</accession>
<dbReference type="KEGG" id="amic:Ami3637_00490"/>
<keyword evidence="1" id="KW-0812">Transmembrane</keyword>
<sequence>MKRLLHFSVKANKKGSVSVMLSMIFVCLMMVVVVLVNSAAMVSDYSYCDCVIQLAGRSVLSEYHKALKDKYGIMAFKSYNRDVNDKLRFYMNGSFDSKMQRNNLTLIKPGLKSITCDMSMYTLMDTVNFENDIVDYMKHPKLKQQKKEQKVYDGKGKIINGRIINSLPSKGIAGENFKIGNLFSKGMPSWKELTSQNTKNLIVNEYILNNFNYRLGWESPTETYFKNELEYILYGKLSDSENQDNFIKDFRAMRVILNSAHIYADCEKRKQILELAEIMTPGPEAAITAVALAESWAYAESLNDVKLILAGEKVALNKNRQDWALGLESAVKEGRGEGYIKPASDNGRTYKDYLRLFLYFEDREVKLMRVMDLIQINIQGGFDDRFYIKDCYVGFQYRAMINGQEYCYVQKY</sequence>
<dbReference type="RefSeq" id="WP_162360842.1">
    <property type="nucleotide sequence ID" value="NZ_CP047591.1"/>
</dbReference>
<protein>
    <submittedName>
        <fullName evidence="2">Uncharacterized protein</fullName>
    </submittedName>
</protein>
<gene>
    <name evidence="2" type="ORF">Ami3637_00490</name>
</gene>
<reference evidence="2 3" key="1">
    <citation type="submission" date="2020-01" db="EMBL/GenBank/DDBJ databases">
        <title>Genomic analysis of Aminipila sp. CBA3637.</title>
        <authorList>
            <person name="Kim Y.B."/>
            <person name="Roh S.W."/>
        </authorList>
    </citation>
    <scope>NUCLEOTIDE SEQUENCE [LARGE SCALE GENOMIC DNA]</scope>
    <source>
        <strain evidence="2 3">CBA3637</strain>
    </source>
</reference>
<proteinExistence type="predicted"/>
<keyword evidence="3" id="KW-1185">Reference proteome</keyword>
<organism evidence="2 3">
    <name type="scientific">Aminipila terrae</name>
    <dbReference type="NCBI Taxonomy" id="2697030"/>
    <lineage>
        <taxon>Bacteria</taxon>
        <taxon>Bacillati</taxon>
        <taxon>Bacillota</taxon>
        <taxon>Clostridia</taxon>
        <taxon>Peptostreptococcales</taxon>
        <taxon>Anaerovoracaceae</taxon>
        <taxon>Aminipila</taxon>
    </lineage>
</organism>
<dbReference type="Pfam" id="PF18960">
    <property type="entry name" value="DUF5702"/>
    <property type="match status" value="1"/>
</dbReference>
<dbReference type="InterPro" id="IPR043756">
    <property type="entry name" value="DUF5702"/>
</dbReference>
<name>A0A6P1MJ75_9FIRM</name>
<evidence type="ECO:0000313" key="2">
    <source>
        <dbReference type="EMBL" id="QHI71065.1"/>
    </source>
</evidence>
<keyword evidence="1" id="KW-0472">Membrane</keyword>
<dbReference type="EMBL" id="CP047591">
    <property type="protein sequence ID" value="QHI71065.1"/>
    <property type="molecule type" value="Genomic_DNA"/>
</dbReference>